<feature type="binding site" evidence="9">
    <location>
        <begin position="22"/>
        <end position="27"/>
    </location>
    <ligand>
        <name>NAD(+)</name>
        <dbReference type="ChEBI" id="CHEBI:57540"/>
    </ligand>
</feature>
<dbReference type="SUPFAM" id="SSF51735">
    <property type="entry name" value="NAD(P)-binding Rossmann-fold domains"/>
    <property type="match status" value="1"/>
</dbReference>
<feature type="binding site" evidence="9">
    <location>
        <position position="272"/>
    </location>
    <ligand>
        <name>NAD(+)</name>
        <dbReference type="ChEBI" id="CHEBI:57540"/>
    </ligand>
</feature>
<keyword evidence="3 9" id="KW-0520">NAD</keyword>
<dbReference type="EC" id="1.1.1.8" evidence="11"/>
<comment type="similarity">
    <text evidence="1 10">Belongs to the NAD-dependent glycerol-3-phosphate dehydrogenase family.</text>
</comment>
<dbReference type="PRINTS" id="PR00077">
    <property type="entry name" value="GPDHDRGNASE"/>
</dbReference>
<feature type="binding site" evidence="9">
    <location>
        <position position="157"/>
    </location>
    <ligand>
        <name>NAD(+)</name>
        <dbReference type="ChEBI" id="CHEBI:57540"/>
    </ligand>
</feature>
<dbReference type="InterPro" id="IPR036291">
    <property type="entry name" value="NAD(P)-bd_dom_sf"/>
</dbReference>
<comment type="subcellular location">
    <subcellularLocation>
        <location evidence="5">Glycosome</location>
    </subcellularLocation>
</comment>
<evidence type="ECO:0000256" key="11">
    <source>
        <dbReference type="RuleBase" id="RU361243"/>
    </source>
</evidence>
<keyword evidence="15" id="KW-1185">Reference proteome</keyword>
<dbReference type="NCBIfam" id="NF000942">
    <property type="entry name" value="PRK00094.1-4"/>
    <property type="match status" value="1"/>
</dbReference>
<evidence type="ECO:0000256" key="8">
    <source>
        <dbReference type="PIRSR" id="PIRSR000114-2"/>
    </source>
</evidence>
<evidence type="ECO:0000313" key="14">
    <source>
        <dbReference type="EMBL" id="KAK9797728.1"/>
    </source>
</evidence>
<dbReference type="GO" id="GO:0005975">
    <property type="term" value="P:carbohydrate metabolic process"/>
    <property type="evidence" value="ECO:0007669"/>
    <property type="project" value="InterPro"/>
</dbReference>
<evidence type="ECO:0000256" key="9">
    <source>
        <dbReference type="PIRSR" id="PIRSR000114-3"/>
    </source>
</evidence>
<evidence type="ECO:0000256" key="5">
    <source>
        <dbReference type="ARBA" id="ARBA00060503"/>
    </source>
</evidence>
<dbReference type="InterPro" id="IPR006109">
    <property type="entry name" value="G3P_DH_NAD-dep_C"/>
</dbReference>
<comment type="catalytic activity">
    <reaction evidence="4 11">
        <text>sn-glycerol 3-phosphate + NAD(+) = dihydroxyacetone phosphate + NADH + H(+)</text>
        <dbReference type="Rhea" id="RHEA:11092"/>
        <dbReference type="ChEBI" id="CHEBI:15378"/>
        <dbReference type="ChEBI" id="CHEBI:57540"/>
        <dbReference type="ChEBI" id="CHEBI:57597"/>
        <dbReference type="ChEBI" id="CHEBI:57642"/>
        <dbReference type="ChEBI" id="CHEBI:57945"/>
        <dbReference type="EC" id="1.1.1.8"/>
    </reaction>
</comment>
<evidence type="ECO:0000256" key="4">
    <source>
        <dbReference type="ARBA" id="ARBA00048683"/>
    </source>
</evidence>
<protein>
    <recommendedName>
        <fullName evidence="11">Glycerol-3-phosphate dehydrogenase [NAD(+)]</fullName>
        <ecNumber evidence="11">1.1.1.8</ecNumber>
    </recommendedName>
</protein>
<dbReference type="InterPro" id="IPR008927">
    <property type="entry name" value="6-PGluconate_DH-like_C_sf"/>
</dbReference>
<evidence type="ECO:0000256" key="7">
    <source>
        <dbReference type="PIRSR" id="PIRSR000114-1"/>
    </source>
</evidence>
<dbReference type="GO" id="GO:0046168">
    <property type="term" value="P:glycerol-3-phosphate catabolic process"/>
    <property type="evidence" value="ECO:0007669"/>
    <property type="project" value="UniProtKB-UniRule"/>
</dbReference>
<dbReference type="GO" id="GO:0020015">
    <property type="term" value="C:glycosome"/>
    <property type="evidence" value="ECO:0007669"/>
    <property type="project" value="UniProtKB-SubCell"/>
</dbReference>
<dbReference type="FunFam" id="3.40.50.720:FF:000019">
    <property type="entry name" value="Glycerol-3-phosphate dehydrogenase [NAD(P)+]"/>
    <property type="match status" value="1"/>
</dbReference>
<evidence type="ECO:0000313" key="15">
    <source>
        <dbReference type="Proteomes" id="UP001465755"/>
    </source>
</evidence>
<dbReference type="InterPro" id="IPR013328">
    <property type="entry name" value="6PGD_dom2"/>
</dbReference>
<dbReference type="GO" id="GO:0141152">
    <property type="term" value="F:glycerol-3-phosphate dehydrogenase (NAD+) activity"/>
    <property type="evidence" value="ECO:0007669"/>
    <property type="project" value="UniProtKB-UniRule"/>
</dbReference>
<feature type="domain" description="Glycerol-3-phosphate dehydrogenase NAD-dependent N-terminal" evidence="12">
    <location>
        <begin position="18"/>
        <end position="177"/>
    </location>
</feature>
<dbReference type="InterPro" id="IPR006168">
    <property type="entry name" value="G3P_DH_NAD-dep"/>
</dbReference>
<dbReference type="FunFam" id="1.10.1040.10:FF:000001">
    <property type="entry name" value="Glycerol-3-phosphate dehydrogenase [NAD(P)+]"/>
    <property type="match status" value="1"/>
</dbReference>
<evidence type="ECO:0000256" key="6">
    <source>
        <dbReference type="ARBA" id="ARBA00084116"/>
    </source>
</evidence>
<dbReference type="PROSITE" id="PS00957">
    <property type="entry name" value="NAD_G3PDH"/>
    <property type="match status" value="1"/>
</dbReference>
<dbReference type="NCBIfam" id="NF000940">
    <property type="entry name" value="PRK00094.1-2"/>
    <property type="match status" value="1"/>
</dbReference>
<proteinExistence type="inferred from homology"/>
<gene>
    <name evidence="14" type="ORF">WJX73_001344</name>
</gene>
<name>A0AAW1NWU9_9CHLO</name>
<dbReference type="GO" id="GO:0051287">
    <property type="term" value="F:NAD binding"/>
    <property type="evidence" value="ECO:0007669"/>
    <property type="project" value="UniProtKB-UniRule"/>
</dbReference>
<evidence type="ECO:0000256" key="10">
    <source>
        <dbReference type="RuleBase" id="RU000437"/>
    </source>
</evidence>
<keyword evidence="6" id="KW-0327">Glycosome</keyword>
<feature type="binding site" evidence="9">
    <location>
        <position position="99"/>
    </location>
    <ligand>
        <name>NAD(+)</name>
        <dbReference type="ChEBI" id="CHEBI:57540"/>
    </ligand>
</feature>
<dbReference type="Gene3D" id="3.40.50.720">
    <property type="entry name" value="NAD(P)-binding Rossmann-like Domain"/>
    <property type="match status" value="1"/>
</dbReference>
<sequence>MAHTQEQRRTFTDETTSVGVVGGGAWGTALGMHCARMGHSVLIWAREEEVVRDINNPEVQENTVYLPGHRVPDGLKATGSMDELVAHSSVFLMVVPTPFVAATVSSMKDKLKPHQIMVSCTKGILNDTLETTNQILQRVLPPPMHAQLAYLSGPSFAAEVAREQPTAVTVASTDGQVAQRIQTLLSTPRFRCYRTNDVEGVELGGALKNVLAIACGIADGLGFGHNGRAALITRGLSEVTRLAVALGAHPLTMGGLAGMGDLVLTCTGDLSRNRTVGVRLGKGESLADITQGMKAVAEGILTSRAAHDLAAKLHVEAPIIDGIFRVIHEGADPVAVVTEVMSRGLRTEVDDEVT</sequence>
<dbReference type="Pfam" id="PF01210">
    <property type="entry name" value="NAD_Gly3P_dh_N"/>
    <property type="match status" value="1"/>
</dbReference>
<dbReference type="InterPro" id="IPR011128">
    <property type="entry name" value="G3P_DH_NAD-dep_N"/>
</dbReference>
<dbReference type="Pfam" id="PF07479">
    <property type="entry name" value="NAD_Gly3P_dh_C"/>
    <property type="match status" value="1"/>
</dbReference>
<feature type="active site" description="Proton acceptor" evidence="7">
    <location>
        <position position="208"/>
    </location>
</feature>
<comment type="caution">
    <text evidence="14">The sequence shown here is derived from an EMBL/GenBank/DDBJ whole genome shotgun (WGS) entry which is preliminary data.</text>
</comment>
<organism evidence="14 15">
    <name type="scientific">Symbiochloris irregularis</name>
    <dbReference type="NCBI Taxonomy" id="706552"/>
    <lineage>
        <taxon>Eukaryota</taxon>
        <taxon>Viridiplantae</taxon>
        <taxon>Chlorophyta</taxon>
        <taxon>core chlorophytes</taxon>
        <taxon>Trebouxiophyceae</taxon>
        <taxon>Trebouxiales</taxon>
        <taxon>Trebouxiaceae</taxon>
        <taxon>Symbiochloris</taxon>
    </lineage>
</organism>
<dbReference type="HAMAP" id="MF_00394">
    <property type="entry name" value="NAD_Glyc3P_dehydrog"/>
    <property type="match status" value="1"/>
</dbReference>
<evidence type="ECO:0000256" key="3">
    <source>
        <dbReference type="ARBA" id="ARBA00023027"/>
    </source>
</evidence>
<keyword evidence="2 10" id="KW-0560">Oxidoreductase</keyword>
<evidence type="ECO:0000259" key="12">
    <source>
        <dbReference type="Pfam" id="PF01210"/>
    </source>
</evidence>
<feature type="binding site" evidence="8">
    <location>
        <begin position="272"/>
        <end position="273"/>
    </location>
    <ligand>
        <name>substrate</name>
    </ligand>
</feature>
<accession>A0AAW1NWU9</accession>
<dbReference type="PIRSF" id="PIRSF000114">
    <property type="entry name" value="Glycerol-3-P_dh"/>
    <property type="match status" value="1"/>
</dbReference>
<dbReference type="PANTHER" id="PTHR11728">
    <property type="entry name" value="GLYCEROL-3-PHOSPHATE DEHYDROGENASE"/>
    <property type="match status" value="1"/>
</dbReference>
<dbReference type="PANTHER" id="PTHR11728:SF1">
    <property type="entry name" value="GLYCEROL-3-PHOSPHATE DEHYDROGENASE [NAD(+)] 2, CHLOROPLASTIC"/>
    <property type="match status" value="1"/>
</dbReference>
<dbReference type="SUPFAM" id="SSF48179">
    <property type="entry name" value="6-phosphogluconate dehydrogenase C-terminal domain-like"/>
    <property type="match status" value="1"/>
</dbReference>
<evidence type="ECO:0000256" key="1">
    <source>
        <dbReference type="ARBA" id="ARBA00011009"/>
    </source>
</evidence>
<evidence type="ECO:0000256" key="2">
    <source>
        <dbReference type="ARBA" id="ARBA00023002"/>
    </source>
</evidence>
<dbReference type="EMBL" id="JALJOQ010000105">
    <property type="protein sequence ID" value="KAK9797728.1"/>
    <property type="molecule type" value="Genomic_DNA"/>
</dbReference>
<dbReference type="GO" id="GO:0005829">
    <property type="term" value="C:cytosol"/>
    <property type="evidence" value="ECO:0007669"/>
    <property type="project" value="TreeGrafter"/>
</dbReference>
<dbReference type="Proteomes" id="UP001465755">
    <property type="component" value="Unassembled WGS sequence"/>
</dbReference>
<dbReference type="AlphaFoldDB" id="A0AAW1NWU9"/>
<reference evidence="14 15" key="1">
    <citation type="journal article" date="2024" name="Nat. Commun.">
        <title>Phylogenomics reveals the evolutionary origins of lichenization in chlorophyte algae.</title>
        <authorList>
            <person name="Puginier C."/>
            <person name="Libourel C."/>
            <person name="Otte J."/>
            <person name="Skaloud P."/>
            <person name="Haon M."/>
            <person name="Grisel S."/>
            <person name="Petersen M."/>
            <person name="Berrin J.G."/>
            <person name="Delaux P.M."/>
            <person name="Dal Grande F."/>
            <person name="Keller J."/>
        </authorList>
    </citation>
    <scope>NUCLEOTIDE SEQUENCE [LARGE SCALE GENOMIC DNA]</scope>
    <source>
        <strain evidence="14 15">SAG 2036</strain>
    </source>
</reference>
<evidence type="ECO:0000259" key="13">
    <source>
        <dbReference type="Pfam" id="PF07479"/>
    </source>
</evidence>
<feature type="binding site" evidence="8">
    <location>
        <position position="122"/>
    </location>
    <ligand>
        <name>substrate</name>
    </ligand>
</feature>
<dbReference type="Gene3D" id="1.10.1040.10">
    <property type="entry name" value="N-(1-d-carboxylethyl)-l-norvaline Dehydrogenase, domain 2"/>
    <property type="match status" value="1"/>
</dbReference>
<feature type="domain" description="Glycerol-3-phosphate dehydrogenase NAD-dependent C-terminal" evidence="13">
    <location>
        <begin position="197"/>
        <end position="337"/>
    </location>
</feature>